<feature type="repeat" description="ANK" evidence="3">
    <location>
        <begin position="134"/>
        <end position="166"/>
    </location>
</feature>
<feature type="signal peptide" evidence="4">
    <location>
        <begin position="1"/>
        <end position="32"/>
    </location>
</feature>
<dbReference type="Proteomes" id="UP000007564">
    <property type="component" value="Chromosome"/>
</dbReference>
<dbReference type="AlphaFoldDB" id="A0A0C6P6L2"/>
<evidence type="ECO:0000313" key="5">
    <source>
        <dbReference type="EMBL" id="CCJ54210.1"/>
    </source>
</evidence>
<dbReference type="HOGENOM" id="CLU_000134_18_13_4"/>
<dbReference type="PROSITE" id="PS50297">
    <property type="entry name" value="ANK_REP_REGION"/>
    <property type="match status" value="2"/>
</dbReference>
<organism evidence="5 6">
    <name type="scientific">Bordetella bronchiseptica 253</name>
    <dbReference type="NCBI Taxonomy" id="568707"/>
    <lineage>
        <taxon>Bacteria</taxon>
        <taxon>Pseudomonadati</taxon>
        <taxon>Pseudomonadota</taxon>
        <taxon>Betaproteobacteria</taxon>
        <taxon>Burkholderiales</taxon>
        <taxon>Alcaligenaceae</taxon>
        <taxon>Bordetella</taxon>
    </lineage>
</organism>
<proteinExistence type="predicted"/>
<dbReference type="Pfam" id="PF12796">
    <property type="entry name" value="Ank_2"/>
    <property type="match status" value="2"/>
</dbReference>
<dbReference type="KEGG" id="bbh:BN112_2293"/>
<dbReference type="EMBL" id="HE965806">
    <property type="protein sequence ID" value="CCJ54210.1"/>
    <property type="molecule type" value="Genomic_DNA"/>
</dbReference>
<evidence type="ECO:0000256" key="1">
    <source>
        <dbReference type="ARBA" id="ARBA00022737"/>
    </source>
</evidence>
<dbReference type="InterPro" id="IPR002110">
    <property type="entry name" value="Ankyrin_rpt"/>
</dbReference>
<dbReference type="OrthoDB" id="9812708at2"/>
<dbReference type="PRINTS" id="PR01415">
    <property type="entry name" value="ANKYRIN"/>
</dbReference>
<dbReference type="SUPFAM" id="SSF48403">
    <property type="entry name" value="Ankyrin repeat"/>
    <property type="match status" value="1"/>
</dbReference>
<sequence length="231" mass="23672">MFKQGGLGMPIIRFYRCWLAACLVSLGGASVAAGDAGQALLQAAADGDAARVKTLLAGGAPLEARDAQGNTPLLRATQGNHAEAAGALIEAGADVNAQNGIQDSAYLLAGARGYRAILALTLAHGADLKSTNRYGGTALIPACERGHVEVVDMLLRAGVDPDHVNRLGWTGLLEAIILGDGGTRHQAIVARLIEGGADVNLADGDGVSPLRHARQRGQAAIVQLLEAAHAR</sequence>
<evidence type="ECO:0000256" key="3">
    <source>
        <dbReference type="PROSITE-ProRule" id="PRU00023"/>
    </source>
</evidence>
<feature type="repeat" description="ANK" evidence="3">
    <location>
        <begin position="68"/>
        <end position="100"/>
    </location>
</feature>
<keyword evidence="1" id="KW-0677">Repeat</keyword>
<dbReference type="Gene3D" id="1.25.40.20">
    <property type="entry name" value="Ankyrin repeat-containing domain"/>
    <property type="match status" value="1"/>
</dbReference>
<dbReference type="RefSeq" id="WP_010926062.1">
    <property type="nucleotide sequence ID" value="NC_019382.1"/>
</dbReference>
<dbReference type="GeneID" id="69602786"/>
<name>A0A0C6P6L2_BORBO</name>
<keyword evidence="2 3" id="KW-0040">ANK repeat</keyword>
<evidence type="ECO:0000313" key="6">
    <source>
        <dbReference type="Proteomes" id="UP000007564"/>
    </source>
</evidence>
<gene>
    <name evidence="5" type="ORF">BN112_2293</name>
</gene>
<keyword evidence="4" id="KW-0732">Signal</keyword>
<dbReference type="PROSITE" id="PS50088">
    <property type="entry name" value="ANK_REPEAT"/>
    <property type="match status" value="2"/>
</dbReference>
<dbReference type="PANTHER" id="PTHR24171:SF9">
    <property type="entry name" value="ANKYRIN REPEAT DOMAIN-CONTAINING PROTEIN 39"/>
    <property type="match status" value="1"/>
</dbReference>
<evidence type="ECO:0000256" key="4">
    <source>
        <dbReference type="SAM" id="SignalP"/>
    </source>
</evidence>
<dbReference type="InterPro" id="IPR036770">
    <property type="entry name" value="Ankyrin_rpt-contain_sf"/>
</dbReference>
<protein>
    <submittedName>
        <fullName evidence="5">Uncharacterized protein</fullName>
    </submittedName>
</protein>
<dbReference type="SMART" id="SM00248">
    <property type="entry name" value="ANK"/>
    <property type="match status" value="3"/>
</dbReference>
<reference evidence="5 6" key="1">
    <citation type="journal article" date="2012" name="BMC Genomics">
        <title>Comparative genomics of the classical Bordetella subspecies: the evolution and exchange of virulence-associated diversity amongst closely related pathogens.</title>
        <authorList>
            <person name="Park J."/>
            <person name="Zhang Y."/>
            <person name="Buboltz A.M."/>
            <person name="Zhang X."/>
            <person name="Schuster S.C."/>
            <person name="Ahuja U."/>
            <person name="Liu M."/>
            <person name="Miller J.F."/>
            <person name="Sebaihia M."/>
            <person name="Bentley S.D."/>
            <person name="Parkhill J."/>
            <person name="Harvill E.T."/>
        </authorList>
    </citation>
    <scope>NUCLEOTIDE SEQUENCE [LARGE SCALE GENOMIC DNA]</scope>
    <source>
        <strain evidence="5 6">253</strain>
    </source>
</reference>
<accession>A0A0C6P6L2</accession>
<dbReference type="PANTHER" id="PTHR24171">
    <property type="entry name" value="ANKYRIN REPEAT DOMAIN-CONTAINING PROTEIN 39-RELATED"/>
    <property type="match status" value="1"/>
</dbReference>
<feature type="chain" id="PRO_5002189929" evidence="4">
    <location>
        <begin position="33"/>
        <end position="231"/>
    </location>
</feature>
<evidence type="ECO:0000256" key="2">
    <source>
        <dbReference type="ARBA" id="ARBA00023043"/>
    </source>
</evidence>